<dbReference type="AlphaFoldDB" id="A0A317X6D3"/>
<feature type="region of interest" description="Disordered" evidence="1">
    <location>
        <begin position="48"/>
        <end position="71"/>
    </location>
</feature>
<keyword evidence="3" id="KW-1185">Reference proteome</keyword>
<proteinExistence type="predicted"/>
<dbReference type="VEuPathDB" id="FungiDB:BO70DRAFT_11041"/>
<evidence type="ECO:0000313" key="2">
    <source>
        <dbReference type="EMBL" id="PWY92458.1"/>
    </source>
</evidence>
<sequence>MSILSIYLSIYLPTLHTHSVTSTRRLSSFCLSWMSTLHLRYTKRTREYPERERERDRMRARDTPCCAMPHTPRTRFPNQPPLIISIITNLPSNLLLLARSPPTIARPSTTDPIFSNPTPLPSFLPNFSSSISPCPTTLNPQSLLLAVLSHPIHSNDVYYATLRYAKETKSNSLPTYLPTYLST</sequence>
<name>A0A317X6D3_9EURO</name>
<dbReference type="EMBL" id="MSFL01000001">
    <property type="protein sequence ID" value="PWY92458.1"/>
    <property type="molecule type" value="Genomic_DNA"/>
</dbReference>
<evidence type="ECO:0000256" key="1">
    <source>
        <dbReference type="SAM" id="MobiDB-lite"/>
    </source>
</evidence>
<feature type="compositionally biased region" description="Basic and acidic residues" evidence="1">
    <location>
        <begin position="48"/>
        <end position="62"/>
    </location>
</feature>
<protein>
    <submittedName>
        <fullName evidence="2">Uncharacterized protein</fullName>
    </submittedName>
</protein>
<comment type="caution">
    <text evidence="2">The sequence shown here is derived from an EMBL/GenBank/DDBJ whole genome shotgun (WGS) entry which is preliminary data.</text>
</comment>
<gene>
    <name evidence="2" type="ORF">BO70DRAFT_11041</name>
</gene>
<reference evidence="2 3" key="1">
    <citation type="submission" date="2016-12" db="EMBL/GenBank/DDBJ databases">
        <title>The genomes of Aspergillus section Nigri reveals drivers in fungal speciation.</title>
        <authorList>
            <consortium name="DOE Joint Genome Institute"/>
            <person name="Vesth T.C."/>
            <person name="Nybo J."/>
            <person name="Theobald S."/>
            <person name="Brandl J."/>
            <person name="Frisvad J.C."/>
            <person name="Nielsen K.F."/>
            <person name="Lyhne E.K."/>
            <person name="Kogle M.E."/>
            <person name="Kuo A."/>
            <person name="Riley R."/>
            <person name="Clum A."/>
            <person name="Nolan M."/>
            <person name="Lipzen A."/>
            <person name="Salamov A."/>
            <person name="Henrissat B."/>
            <person name="Wiebenga A."/>
            <person name="De Vries R.P."/>
            <person name="Grigoriev I.V."/>
            <person name="Mortensen U.H."/>
            <person name="Andersen M.R."/>
            <person name="Baker S.E."/>
        </authorList>
    </citation>
    <scope>NUCLEOTIDE SEQUENCE [LARGE SCALE GENOMIC DNA]</scope>
    <source>
        <strain evidence="2 3">CBS 117.55</strain>
    </source>
</reference>
<dbReference type="Proteomes" id="UP000247233">
    <property type="component" value="Unassembled WGS sequence"/>
</dbReference>
<organism evidence="2 3">
    <name type="scientific">Aspergillus heteromorphus CBS 117.55</name>
    <dbReference type="NCBI Taxonomy" id="1448321"/>
    <lineage>
        <taxon>Eukaryota</taxon>
        <taxon>Fungi</taxon>
        <taxon>Dikarya</taxon>
        <taxon>Ascomycota</taxon>
        <taxon>Pezizomycotina</taxon>
        <taxon>Eurotiomycetes</taxon>
        <taxon>Eurotiomycetidae</taxon>
        <taxon>Eurotiales</taxon>
        <taxon>Aspergillaceae</taxon>
        <taxon>Aspergillus</taxon>
        <taxon>Aspergillus subgen. Circumdati</taxon>
    </lineage>
</organism>
<dbReference type="GeneID" id="37060109"/>
<accession>A0A317X6D3</accession>
<evidence type="ECO:0000313" key="3">
    <source>
        <dbReference type="Proteomes" id="UP000247233"/>
    </source>
</evidence>
<dbReference type="RefSeq" id="XP_025404197.1">
    <property type="nucleotide sequence ID" value="XM_025537872.1"/>
</dbReference>